<accession>A0ABQ4PK84</accession>
<feature type="chain" id="PRO_5046226203" evidence="1">
    <location>
        <begin position="18"/>
        <end position="235"/>
    </location>
</feature>
<keyword evidence="3" id="KW-1185">Reference proteome</keyword>
<comment type="caution">
    <text evidence="2">The sequence shown here is derived from an EMBL/GenBank/DDBJ whole genome shotgun (WGS) entry which is preliminary data.</text>
</comment>
<reference evidence="2" key="1">
    <citation type="submission" date="2021-05" db="EMBL/GenBank/DDBJ databases">
        <title>Molecular characterization for Shewanella algae harboring chromosomal blaOXA-55-like strains isolated from clinical and environment sample.</title>
        <authorList>
            <person name="Ohama Y."/>
            <person name="Aoki K."/>
            <person name="Harada S."/>
            <person name="Moriya K."/>
            <person name="Ishii Y."/>
            <person name="Tateda K."/>
        </authorList>
    </citation>
    <scope>NUCLEOTIDE SEQUENCE</scope>
    <source>
        <strain evidence="2">JCM 11563</strain>
    </source>
</reference>
<evidence type="ECO:0000313" key="2">
    <source>
        <dbReference type="EMBL" id="GIU48283.1"/>
    </source>
</evidence>
<feature type="signal peptide" evidence="1">
    <location>
        <begin position="1"/>
        <end position="17"/>
    </location>
</feature>
<protein>
    <submittedName>
        <fullName evidence="2">Uncharacterized protein</fullName>
    </submittedName>
</protein>
<organism evidence="2 3">
    <name type="scientific">Shewanella sairae</name>
    <dbReference type="NCBI Taxonomy" id="190310"/>
    <lineage>
        <taxon>Bacteria</taxon>
        <taxon>Pseudomonadati</taxon>
        <taxon>Pseudomonadota</taxon>
        <taxon>Gammaproteobacteria</taxon>
        <taxon>Alteromonadales</taxon>
        <taxon>Shewanellaceae</taxon>
        <taxon>Shewanella</taxon>
    </lineage>
</organism>
<sequence length="235" mass="25089">MRFCLVTGILLANSVFASDMQLDVFDGKAPLLDEELAELRGKYTESGQDFYFGLHMQTHYIDASGAAQQVQMQVEMSNASSGPAMRITVADALVSNGEGLTLSSGGQQSGLQQRIQIAGDFNRVNNQLDFEQGTHTPLVGGIEITIGQNLVSGSGVMYSATEGQLGYQVGMSSASFGQAVSTQGGNGYLLQSIKVDGAFHQISNRSLIRYQGVDIGVKQRQIMGQQVRDIIGVGL</sequence>
<proteinExistence type="predicted"/>
<dbReference type="EMBL" id="BPEY01000056">
    <property type="protein sequence ID" value="GIU48283.1"/>
    <property type="molecule type" value="Genomic_DNA"/>
</dbReference>
<dbReference type="Proteomes" id="UP000887104">
    <property type="component" value="Unassembled WGS sequence"/>
</dbReference>
<name>A0ABQ4PK84_9GAMM</name>
<evidence type="ECO:0000256" key="1">
    <source>
        <dbReference type="SAM" id="SignalP"/>
    </source>
</evidence>
<dbReference type="RefSeq" id="WP_220781914.1">
    <property type="nucleotide sequence ID" value="NZ_BPEY01000056.1"/>
</dbReference>
<gene>
    <name evidence="2" type="ORF">TUM4438_29320</name>
</gene>
<keyword evidence="1" id="KW-0732">Signal</keyword>
<evidence type="ECO:0000313" key="3">
    <source>
        <dbReference type="Proteomes" id="UP000887104"/>
    </source>
</evidence>